<keyword evidence="3 12" id="KW-0732">Signal</keyword>
<evidence type="ECO:0000256" key="5">
    <source>
        <dbReference type="ARBA" id="ARBA00022824"/>
    </source>
</evidence>
<evidence type="ECO:0000256" key="8">
    <source>
        <dbReference type="ARBA" id="ARBA00023186"/>
    </source>
</evidence>
<dbReference type="AlphaFoldDB" id="A0A8S1DBF5"/>
<evidence type="ECO:0000256" key="3">
    <source>
        <dbReference type="ARBA" id="ARBA00022729"/>
    </source>
</evidence>
<evidence type="ECO:0000256" key="1">
    <source>
        <dbReference type="ARBA" id="ARBA00004319"/>
    </source>
</evidence>
<evidence type="ECO:0000259" key="13">
    <source>
        <dbReference type="PROSITE" id="PS50222"/>
    </source>
</evidence>
<comment type="subcellular location">
    <subcellularLocation>
        <location evidence="1">Endoplasmic reticulum lumen</location>
    </subcellularLocation>
</comment>
<evidence type="ECO:0000256" key="10">
    <source>
        <dbReference type="ARBA" id="ARBA00063143"/>
    </source>
</evidence>
<evidence type="ECO:0000313" key="14">
    <source>
        <dbReference type="EMBL" id="CAB3378738.1"/>
    </source>
</evidence>
<dbReference type="Gene3D" id="1.10.238.10">
    <property type="entry name" value="EF-hand"/>
    <property type="match status" value="2"/>
</dbReference>
<dbReference type="GO" id="GO:0015031">
    <property type="term" value="P:protein transport"/>
    <property type="evidence" value="ECO:0007669"/>
    <property type="project" value="UniProtKB-ARBA"/>
</dbReference>
<keyword evidence="5" id="KW-0256">Endoplasmic reticulum</keyword>
<dbReference type="PROSITE" id="PS00018">
    <property type="entry name" value="EF_HAND_1"/>
    <property type="match status" value="4"/>
</dbReference>
<dbReference type="Pfam" id="PF13499">
    <property type="entry name" value="EF-hand_7"/>
    <property type="match status" value="1"/>
</dbReference>
<evidence type="ECO:0000256" key="11">
    <source>
        <dbReference type="ARBA" id="ARBA00072696"/>
    </source>
</evidence>
<feature type="domain" description="EF-hand" evidence="13">
    <location>
        <begin position="244"/>
        <end position="279"/>
    </location>
</feature>
<gene>
    <name evidence="14" type="ORF">CLODIP_2_CD12010</name>
</gene>
<dbReference type="CDD" id="cd16226">
    <property type="entry name" value="EFh_CREC_Calumenin_like"/>
    <property type="match status" value="1"/>
</dbReference>
<accession>A0A8S1DBF5</accession>
<dbReference type="InterPro" id="IPR011992">
    <property type="entry name" value="EF-hand-dom_pair"/>
</dbReference>
<feature type="domain" description="EF-hand" evidence="13">
    <location>
        <begin position="203"/>
        <end position="238"/>
    </location>
</feature>
<evidence type="ECO:0000256" key="2">
    <source>
        <dbReference type="ARBA" id="ARBA00022723"/>
    </source>
</evidence>
<comment type="caution">
    <text evidence="14">The sequence shown here is derived from an EMBL/GenBank/DDBJ whole genome shotgun (WGS) entry which is preliminary data.</text>
</comment>
<dbReference type="EMBL" id="CADEPI010000171">
    <property type="protein sequence ID" value="CAB3378738.1"/>
    <property type="molecule type" value="Genomic_DNA"/>
</dbReference>
<evidence type="ECO:0000256" key="4">
    <source>
        <dbReference type="ARBA" id="ARBA00022737"/>
    </source>
</evidence>
<name>A0A8S1DBF5_9INSE</name>
<proteinExistence type="predicted"/>
<evidence type="ECO:0000256" key="7">
    <source>
        <dbReference type="ARBA" id="ARBA00023180"/>
    </source>
</evidence>
<feature type="domain" description="EF-hand" evidence="13">
    <location>
        <begin position="280"/>
        <end position="315"/>
    </location>
</feature>
<dbReference type="SUPFAM" id="SSF47473">
    <property type="entry name" value="EF-hand"/>
    <property type="match status" value="2"/>
</dbReference>
<keyword evidence="6" id="KW-0106">Calcium</keyword>
<evidence type="ECO:0000256" key="12">
    <source>
        <dbReference type="SAM" id="SignalP"/>
    </source>
</evidence>
<dbReference type="InterPro" id="IPR002048">
    <property type="entry name" value="EF_hand_dom"/>
</dbReference>
<dbReference type="GO" id="GO:0005509">
    <property type="term" value="F:calcium ion binding"/>
    <property type="evidence" value="ECO:0007669"/>
    <property type="project" value="InterPro"/>
</dbReference>
<evidence type="ECO:0000256" key="6">
    <source>
        <dbReference type="ARBA" id="ARBA00022837"/>
    </source>
</evidence>
<reference evidence="14 15" key="1">
    <citation type="submission" date="2020-04" db="EMBL/GenBank/DDBJ databases">
        <authorList>
            <person name="Alioto T."/>
            <person name="Alioto T."/>
            <person name="Gomez Garrido J."/>
        </authorList>
    </citation>
    <scope>NUCLEOTIDE SEQUENCE [LARGE SCALE GENOMIC DNA]</scope>
</reference>
<dbReference type="InterPro" id="IPR018247">
    <property type="entry name" value="EF_Hand_1_Ca_BS"/>
</dbReference>
<organism evidence="14 15">
    <name type="scientific">Cloeon dipterum</name>
    <dbReference type="NCBI Taxonomy" id="197152"/>
    <lineage>
        <taxon>Eukaryota</taxon>
        <taxon>Metazoa</taxon>
        <taxon>Ecdysozoa</taxon>
        <taxon>Arthropoda</taxon>
        <taxon>Hexapoda</taxon>
        <taxon>Insecta</taxon>
        <taxon>Pterygota</taxon>
        <taxon>Palaeoptera</taxon>
        <taxon>Ephemeroptera</taxon>
        <taxon>Pisciforma</taxon>
        <taxon>Baetidae</taxon>
        <taxon>Cloeon</taxon>
    </lineage>
</organism>
<comment type="subunit">
    <text evidence="10">Interacts with PCSK6 (immature form including the propeptide); probably involved in the maturation and the secretion of PCSK6.</text>
</comment>
<dbReference type="SMART" id="SM00054">
    <property type="entry name" value="EFh"/>
    <property type="match status" value="4"/>
</dbReference>
<keyword evidence="7" id="KW-0325">Glycoprotein</keyword>
<keyword evidence="8" id="KW-0143">Chaperone</keyword>
<keyword evidence="2" id="KW-0479">Metal-binding</keyword>
<comment type="function">
    <text evidence="9">Probable molecular chaperone assisting protein biosynthesis and transport in the endoplasmic reticulum. Required for the proper biosynthesis and transport of pulmonary surfactant-associated protein A/SP-A, pulmonary surfactant-associated protein D/SP-D and the lipid transporter ABCA3. By regulating both the proper expression and the degradation through the endoplasmic reticulum-associated protein degradation pathway of these proteins plays a crucial role in pulmonary surfactant homeostasis. Has an anti-fibrotic activity by negatively regulating the secretion of type I and type III collagens. This calcium-binding protein also transiently associates with immature PCSK6 and regulates its secretion.</text>
</comment>
<dbReference type="OrthoDB" id="293868at2759"/>
<evidence type="ECO:0000313" key="15">
    <source>
        <dbReference type="Proteomes" id="UP000494165"/>
    </source>
</evidence>
<feature type="signal peptide" evidence="12">
    <location>
        <begin position="1"/>
        <end position="16"/>
    </location>
</feature>
<dbReference type="PROSITE" id="PS50222">
    <property type="entry name" value="EF_HAND_2"/>
    <property type="match status" value="4"/>
</dbReference>
<keyword evidence="15" id="KW-1185">Reference proteome</keyword>
<sequence>MLRLTLTLSILAFVVATAIPKPDEKEGKDRVIDNNLSHKEHFPNEEAHDVEYDHEAFLGPDEAKTFDQLSPEESKRRLGLIYDKIDKDGDGFVSSEELRSWITYTQKRYVIDDVERQWRAHNPENKDTITWQEYRKLVYGFMDDSDPSVEKQAEMEQDDSGFSYKEMLKRDRRRWSVADQDQDEALTKDEFTGFIHPEEAGHMRELIVIETMEDIDKDKDGKVSIDEYIGDMYRSSPGEEEPEWVKSEKDQFVRFRDKDGDGFMDKEEVKSWIIPPEFDHAEAEARHLVHEGDADKDGKLTKNEVLDKYDLFVGSQATDFGEALNRHDEF</sequence>
<dbReference type="Proteomes" id="UP000494165">
    <property type="component" value="Unassembled WGS sequence"/>
</dbReference>
<dbReference type="Pfam" id="PF13202">
    <property type="entry name" value="EF-hand_5"/>
    <property type="match status" value="1"/>
</dbReference>
<keyword evidence="4" id="KW-0677">Repeat</keyword>
<dbReference type="PANTHER" id="PTHR10827:SF52">
    <property type="entry name" value="IP16409P"/>
    <property type="match status" value="1"/>
</dbReference>
<dbReference type="FunFam" id="1.10.238.10:FF:000090">
    <property type="entry name" value="calumenin isoform X2"/>
    <property type="match status" value="1"/>
</dbReference>
<dbReference type="PANTHER" id="PTHR10827">
    <property type="entry name" value="RETICULOCALBIN"/>
    <property type="match status" value="1"/>
</dbReference>
<protein>
    <recommendedName>
        <fullName evidence="11">Reticulocalbin-3</fullName>
    </recommendedName>
</protein>
<dbReference type="FunFam" id="1.10.238.10:FF:000104">
    <property type="entry name" value="calumenin isoform X1"/>
    <property type="match status" value="1"/>
</dbReference>
<feature type="chain" id="PRO_5035869995" description="Reticulocalbin-3" evidence="12">
    <location>
        <begin position="17"/>
        <end position="330"/>
    </location>
</feature>
<feature type="domain" description="EF-hand" evidence="13">
    <location>
        <begin position="73"/>
        <end position="108"/>
    </location>
</feature>
<evidence type="ECO:0000256" key="9">
    <source>
        <dbReference type="ARBA" id="ARBA00056975"/>
    </source>
</evidence>
<dbReference type="GO" id="GO:0005788">
    <property type="term" value="C:endoplasmic reticulum lumen"/>
    <property type="evidence" value="ECO:0007669"/>
    <property type="project" value="UniProtKB-SubCell"/>
</dbReference>